<keyword evidence="4" id="KW-0573">Peptidoglycan synthesis</keyword>
<dbReference type="EMBL" id="MHCH01000021">
    <property type="protein sequence ID" value="OGY17538.1"/>
    <property type="molecule type" value="Genomic_DNA"/>
</dbReference>
<keyword evidence="6" id="KW-0961">Cell wall biogenesis/degradation</keyword>
<dbReference type="PANTHER" id="PTHR36174">
    <property type="entry name" value="LIPID II:GLYCINE GLYCYLTRANSFERASE"/>
    <property type="match status" value="1"/>
</dbReference>
<feature type="domain" description="BioF2-like acetyltransferase" evidence="8">
    <location>
        <begin position="155"/>
        <end position="272"/>
    </location>
</feature>
<dbReference type="InterPro" id="IPR003447">
    <property type="entry name" value="FEMABX"/>
</dbReference>
<sequence length="335" mass="38423">MVIREVNLSERSVFNTAVNHPLQSWEWGEFRQKTGVKVIRLGAFESNKLVKGYQVTIHRVPKTSMNVAYFPKGDVPDEMQVEALKRIGGDNNCLFVKLEPNIMANEAVQQYLTSHGCKEGRPLFTRYTFQLDLSKSEAELLAAMKPKTRYNIGVAQRYGVEVAEAVDAQAIEEFVRLTAETTKRQGFYAHDEKYQRLMWETLAPTGMARMLLARYQGKVLAAWVVLVFNGVIYYPYGASSSENREVMASNLMMWEVIRLGKSLGCKTLDMWGALGPNPNQKDPWYGFHRFKEGYGGQLVEFVGSFDLVLSNTWYGLYRIAEELRWMVLRWKARLI</sequence>
<evidence type="ECO:0000259" key="8">
    <source>
        <dbReference type="Pfam" id="PF13480"/>
    </source>
</evidence>
<feature type="transmembrane region" description="Helical" evidence="7">
    <location>
        <begin position="219"/>
        <end position="236"/>
    </location>
</feature>
<name>A0A1G1VQ56_9BACT</name>
<dbReference type="STRING" id="1797589.A2784_01380"/>
<evidence type="ECO:0000256" key="6">
    <source>
        <dbReference type="ARBA" id="ARBA00023316"/>
    </source>
</evidence>
<dbReference type="InterPro" id="IPR038740">
    <property type="entry name" value="BioF2-like_GNAT_dom"/>
</dbReference>
<comment type="caution">
    <text evidence="9">The sequence shown here is derived from an EMBL/GenBank/DDBJ whole genome shotgun (WGS) entry which is preliminary data.</text>
</comment>
<protein>
    <recommendedName>
        <fullName evidence="8">BioF2-like acetyltransferase domain-containing protein</fullName>
    </recommendedName>
</protein>
<gene>
    <name evidence="9" type="ORF">A2784_01380</name>
</gene>
<dbReference type="InterPro" id="IPR016181">
    <property type="entry name" value="Acyl_CoA_acyltransferase"/>
</dbReference>
<dbReference type="AlphaFoldDB" id="A0A1G1VQ56"/>
<evidence type="ECO:0000256" key="3">
    <source>
        <dbReference type="ARBA" id="ARBA00022960"/>
    </source>
</evidence>
<dbReference type="PANTHER" id="PTHR36174:SF1">
    <property type="entry name" value="LIPID II:GLYCINE GLYCYLTRANSFERASE"/>
    <property type="match status" value="1"/>
</dbReference>
<keyword evidence="3" id="KW-0133">Cell shape</keyword>
<dbReference type="GO" id="GO:0071555">
    <property type="term" value="P:cell wall organization"/>
    <property type="evidence" value="ECO:0007669"/>
    <property type="project" value="UniProtKB-KW"/>
</dbReference>
<keyword evidence="2" id="KW-0808">Transferase</keyword>
<evidence type="ECO:0000256" key="1">
    <source>
        <dbReference type="ARBA" id="ARBA00009943"/>
    </source>
</evidence>
<accession>A0A1G1VQ56</accession>
<dbReference type="GO" id="GO:0016755">
    <property type="term" value="F:aminoacyltransferase activity"/>
    <property type="evidence" value="ECO:0007669"/>
    <property type="project" value="InterPro"/>
</dbReference>
<dbReference type="Pfam" id="PF13480">
    <property type="entry name" value="Acetyltransf_6"/>
    <property type="match status" value="1"/>
</dbReference>
<dbReference type="Gene3D" id="3.40.630.30">
    <property type="match status" value="2"/>
</dbReference>
<dbReference type="PROSITE" id="PS51191">
    <property type="entry name" value="FEMABX"/>
    <property type="match status" value="1"/>
</dbReference>
<evidence type="ECO:0000256" key="2">
    <source>
        <dbReference type="ARBA" id="ARBA00022679"/>
    </source>
</evidence>
<dbReference type="InterPro" id="IPR050644">
    <property type="entry name" value="PG_Glycine_Bridge_Synth"/>
</dbReference>
<keyword evidence="7" id="KW-0812">Transmembrane</keyword>
<reference evidence="9 10" key="1">
    <citation type="journal article" date="2016" name="Nat. Commun.">
        <title>Thousands of microbial genomes shed light on interconnected biogeochemical processes in an aquifer system.</title>
        <authorList>
            <person name="Anantharaman K."/>
            <person name="Brown C.T."/>
            <person name="Hug L.A."/>
            <person name="Sharon I."/>
            <person name="Castelle C.J."/>
            <person name="Probst A.J."/>
            <person name="Thomas B.C."/>
            <person name="Singh A."/>
            <person name="Wilkins M.J."/>
            <person name="Karaoz U."/>
            <person name="Brodie E.L."/>
            <person name="Williams K.H."/>
            <person name="Hubbard S.S."/>
            <person name="Banfield J.F."/>
        </authorList>
    </citation>
    <scope>NUCLEOTIDE SEQUENCE [LARGE SCALE GENOMIC DNA]</scope>
</reference>
<dbReference type="GO" id="GO:0008360">
    <property type="term" value="P:regulation of cell shape"/>
    <property type="evidence" value="ECO:0007669"/>
    <property type="project" value="UniProtKB-KW"/>
</dbReference>
<evidence type="ECO:0000313" key="10">
    <source>
        <dbReference type="Proteomes" id="UP000177324"/>
    </source>
</evidence>
<dbReference type="GO" id="GO:0009252">
    <property type="term" value="P:peptidoglycan biosynthetic process"/>
    <property type="evidence" value="ECO:0007669"/>
    <property type="project" value="UniProtKB-KW"/>
</dbReference>
<evidence type="ECO:0000256" key="7">
    <source>
        <dbReference type="SAM" id="Phobius"/>
    </source>
</evidence>
<dbReference type="Proteomes" id="UP000177324">
    <property type="component" value="Unassembled WGS sequence"/>
</dbReference>
<organism evidence="9 10">
    <name type="scientific">Candidatus Chisholmbacteria bacterium RIFCSPHIGHO2_01_FULL_48_12</name>
    <dbReference type="NCBI Taxonomy" id="1797589"/>
    <lineage>
        <taxon>Bacteria</taxon>
        <taxon>Candidatus Chisholmiibacteriota</taxon>
    </lineage>
</organism>
<evidence type="ECO:0000256" key="5">
    <source>
        <dbReference type="ARBA" id="ARBA00023315"/>
    </source>
</evidence>
<comment type="similarity">
    <text evidence="1">Belongs to the FemABX family.</text>
</comment>
<keyword evidence="7" id="KW-1133">Transmembrane helix</keyword>
<proteinExistence type="inferred from homology"/>
<keyword evidence="5" id="KW-0012">Acyltransferase</keyword>
<dbReference type="SUPFAM" id="SSF55729">
    <property type="entry name" value="Acyl-CoA N-acyltransferases (Nat)"/>
    <property type="match status" value="2"/>
</dbReference>
<keyword evidence="7" id="KW-0472">Membrane</keyword>
<evidence type="ECO:0000313" key="9">
    <source>
        <dbReference type="EMBL" id="OGY17538.1"/>
    </source>
</evidence>
<evidence type="ECO:0000256" key="4">
    <source>
        <dbReference type="ARBA" id="ARBA00022984"/>
    </source>
</evidence>
<dbReference type="Pfam" id="PF02388">
    <property type="entry name" value="FemAB"/>
    <property type="match status" value="1"/>
</dbReference>